<dbReference type="PRINTS" id="PR00389">
    <property type="entry name" value="PHPHLIPASEA2"/>
</dbReference>
<comment type="caution">
    <text evidence="6">The sequence shown here is derived from an EMBL/GenBank/DDBJ whole genome shotgun (WGS) entry which is preliminary data.</text>
</comment>
<sequence length="211" mass="23045">MTNSLLLLLLAGKKPWKTAAASSCALALEQQLAALVCACVRACVRACVCMCVCMRACLRSQDRHKACFLAQSCSPTVSVAQAALLPRALWQFGNVIKCAVSTNNPFKYDDYGCWCGFGGSGTPVDQVDSESRSIPACRPLVDSPYITVYDYTCTNKQVTCDSECPFSPPPAQGFIQTLPSPLQAALITHIHVEWISRDRIVHHWSRTRQGV</sequence>
<dbReference type="SUPFAM" id="SSF48619">
    <property type="entry name" value="Phospholipase A2, PLA2"/>
    <property type="match status" value="1"/>
</dbReference>
<evidence type="ECO:0000313" key="6">
    <source>
        <dbReference type="EMBL" id="KAK6483619.1"/>
    </source>
</evidence>
<dbReference type="SMART" id="SM00085">
    <property type="entry name" value="PA2c"/>
    <property type="match status" value="1"/>
</dbReference>
<feature type="signal peptide" evidence="4">
    <location>
        <begin position="1"/>
        <end position="20"/>
    </location>
</feature>
<evidence type="ECO:0000256" key="4">
    <source>
        <dbReference type="SAM" id="SignalP"/>
    </source>
</evidence>
<evidence type="ECO:0000256" key="3">
    <source>
        <dbReference type="RuleBase" id="RU003654"/>
    </source>
</evidence>
<feature type="chain" id="PRO_5046654963" evidence="4">
    <location>
        <begin position="21"/>
        <end position="211"/>
    </location>
</feature>
<keyword evidence="7" id="KW-1185">Reference proteome</keyword>
<keyword evidence="4" id="KW-0732">Signal</keyword>
<proteinExistence type="inferred from homology"/>
<comment type="similarity">
    <text evidence="3">Belongs to the phospholipase A2 family.</text>
</comment>
<gene>
    <name evidence="6" type="ORF">HHUSO_G15155</name>
</gene>
<organism evidence="6 7">
    <name type="scientific">Huso huso</name>
    <name type="common">Beluga</name>
    <name type="synonym">Acipenser huso</name>
    <dbReference type="NCBI Taxonomy" id="61971"/>
    <lineage>
        <taxon>Eukaryota</taxon>
        <taxon>Metazoa</taxon>
        <taxon>Chordata</taxon>
        <taxon>Craniata</taxon>
        <taxon>Vertebrata</taxon>
        <taxon>Euteleostomi</taxon>
        <taxon>Actinopterygii</taxon>
        <taxon>Chondrostei</taxon>
        <taxon>Acipenseriformes</taxon>
        <taxon>Acipenseridae</taxon>
        <taxon>Huso</taxon>
    </lineage>
</organism>
<feature type="domain" description="Phospholipase A2-like central" evidence="5">
    <location>
        <begin position="88"/>
        <end position="202"/>
    </location>
</feature>
<protein>
    <submittedName>
        <fullName evidence="6">Phospholipase A2-like isoform X1</fullName>
    </submittedName>
</protein>
<dbReference type="Proteomes" id="UP001369086">
    <property type="component" value="Unassembled WGS sequence"/>
</dbReference>
<dbReference type="InterPro" id="IPR036444">
    <property type="entry name" value="PLipase_A2_dom_sf"/>
</dbReference>
<comment type="subcellular location">
    <subcellularLocation>
        <location evidence="1">Secreted</location>
    </subcellularLocation>
</comment>
<evidence type="ECO:0000259" key="5">
    <source>
        <dbReference type="SMART" id="SM00085"/>
    </source>
</evidence>
<accession>A0ABR0ZFW6</accession>
<name>A0ABR0ZFW6_HUSHU</name>
<reference evidence="6 7" key="1">
    <citation type="submission" date="2021-05" db="EMBL/GenBank/DDBJ databases">
        <authorList>
            <person name="Zahm M."/>
            <person name="Klopp C."/>
            <person name="Cabau C."/>
            <person name="Kuhl H."/>
            <person name="Suciu R."/>
            <person name="Ciorpac M."/>
            <person name="Holostenco D."/>
            <person name="Gessner J."/>
            <person name="Wuertz S."/>
            <person name="Hohne C."/>
            <person name="Stock M."/>
            <person name="Gislard M."/>
            <person name="Lluch J."/>
            <person name="Milhes M."/>
            <person name="Lampietro C."/>
            <person name="Lopez Roques C."/>
            <person name="Donnadieu C."/>
            <person name="Du K."/>
            <person name="Schartl M."/>
            <person name="Guiguen Y."/>
        </authorList>
    </citation>
    <scope>NUCLEOTIDE SEQUENCE [LARGE SCALE GENOMIC DNA]</scope>
    <source>
        <strain evidence="6">Hh-F2</strain>
        <tissue evidence="6">Blood</tissue>
    </source>
</reference>
<evidence type="ECO:0000256" key="1">
    <source>
        <dbReference type="ARBA" id="ARBA00004613"/>
    </source>
</evidence>
<dbReference type="InterPro" id="IPR001211">
    <property type="entry name" value="PLA2"/>
</dbReference>
<dbReference type="Pfam" id="PF00068">
    <property type="entry name" value="Phospholip_A2_1"/>
    <property type="match status" value="1"/>
</dbReference>
<dbReference type="Gene3D" id="1.20.90.10">
    <property type="entry name" value="Phospholipase A2 domain"/>
    <property type="match status" value="1"/>
</dbReference>
<keyword evidence="2" id="KW-0964">Secreted</keyword>
<dbReference type="EMBL" id="JAHFZB010000012">
    <property type="protein sequence ID" value="KAK6483619.1"/>
    <property type="molecule type" value="Genomic_DNA"/>
</dbReference>
<evidence type="ECO:0000313" key="7">
    <source>
        <dbReference type="Proteomes" id="UP001369086"/>
    </source>
</evidence>
<dbReference type="InterPro" id="IPR016090">
    <property type="entry name" value="PLA2-like_dom"/>
</dbReference>
<evidence type="ECO:0000256" key="2">
    <source>
        <dbReference type="ARBA" id="ARBA00022525"/>
    </source>
</evidence>